<dbReference type="EMBL" id="JAUJYO010000003">
    <property type="protein sequence ID" value="KAK1322229.1"/>
    <property type="molecule type" value="Genomic_DNA"/>
</dbReference>
<dbReference type="InterPro" id="IPR008545">
    <property type="entry name" value="Web"/>
</dbReference>
<dbReference type="PANTHER" id="PTHR32054">
    <property type="entry name" value="HEAVY CHAIN, PUTATIVE, EXPRESSED-RELATED-RELATED"/>
    <property type="match status" value="1"/>
</dbReference>
<sequence length="420" mass="47252">MSVGEVDTSPPFESVKEAVCLFGGSGHWKAQPRSTTSSSDDSEKHHVFNETDIVKVEEQTVQLEKDLMVKEREALEVLKDLEMTKRTIEGLKLKIQKEALETTTLPEPPSHNRKVHPVTEIDIHPNPSSPNAVTTLIPGQILMELKQAKTKASIKTAEIRCVAAKKMQEAAKASEAAAFAEIKALTNNECSFGVTLSFEEYAELTRKARETEEVLRKRVEVVMFEVDEVNASKAEILKAVEEASKEVKTSKKALEEALNRVEAANIGKLEVEEALRRWRSEHGQKKRSVVHNSTRFKNPSHHRRDSRNVYDVNGLNLVGESNAKALMKPTLSIGQILSRKLLLPEYEKRMRKEQRGVGKVSLRQMLSKGNMVSSPTRSDTGNKQFSSKRKKFGFARFAILLAKENNSHKKMKKKQDLSTR</sequence>
<dbReference type="Proteomes" id="UP001180020">
    <property type="component" value="Unassembled WGS sequence"/>
</dbReference>
<protein>
    <submittedName>
        <fullName evidence="5">WEB family protein</fullName>
    </submittedName>
</protein>
<proteinExistence type="inferred from homology"/>
<accession>A0AAV9FAH2</accession>
<keyword evidence="6" id="KW-1185">Reference proteome</keyword>
<dbReference type="GO" id="GO:0009904">
    <property type="term" value="P:chloroplast accumulation movement"/>
    <property type="evidence" value="ECO:0007669"/>
    <property type="project" value="TreeGrafter"/>
</dbReference>
<reference evidence="5" key="1">
    <citation type="journal article" date="2023" name="Nat. Commun.">
        <title>Diploid and tetraploid genomes of Acorus and the evolution of monocots.</title>
        <authorList>
            <person name="Ma L."/>
            <person name="Liu K.W."/>
            <person name="Li Z."/>
            <person name="Hsiao Y.Y."/>
            <person name="Qi Y."/>
            <person name="Fu T."/>
            <person name="Tang G.D."/>
            <person name="Zhang D."/>
            <person name="Sun W.H."/>
            <person name="Liu D.K."/>
            <person name="Li Y."/>
            <person name="Chen G.Z."/>
            <person name="Liu X.D."/>
            <person name="Liao X.Y."/>
            <person name="Jiang Y.T."/>
            <person name="Yu X."/>
            <person name="Hao Y."/>
            <person name="Huang J."/>
            <person name="Zhao X.W."/>
            <person name="Ke S."/>
            <person name="Chen Y.Y."/>
            <person name="Wu W.L."/>
            <person name="Hsu J.L."/>
            <person name="Lin Y.F."/>
            <person name="Huang M.D."/>
            <person name="Li C.Y."/>
            <person name="Huang L."/>
            <person name="Wang Z.W."/>
            <person name="Zhao X."/>
            <person name="Zhong W.Y."/>
            <person name="Peng D.H."/>
            <person name="Ahmad S."/>
            <person name="Lan S."/>
            <person name="Zhang J.S."/>
            <person name="Tsai W.C."/>
            <person name="Van de Peer Y."/>
            <person name="Liu Z.J."/>
        </authorList>
    </citation>
    <scope>NUCLEOTIDE SEQUENCE</scope>
    <source>
        <strain evidence="5">CP</strain>
    </source>
</reference>
<dbReference type="GO" id="GO:0009903">
    <property type="term" value="P:chloroplast avoidance movement"/>
    <property type="evidence" value="ECO:0007669"/>
    <property type="project" value="TreeGrafter"/>
</dbReference>
<evidence type="ECO:0000256" key="4">
    <source>
        <dbReference type="SAM" id="MobiDB-lite"/>
    </source>
</evidence>
<evidence type="ECO:0000256" key="3">
    <source>
        <dbReference type="SAM" id="Coils"/>
    </source>
</evidence>
<evidence type="ECO:0000313" key="5">
    <source>
        <dbReference type="EMBL" id="KAK1322229.1"/>
    </source>
</evidence>
<feature type="compositionally biased region" description="Basic and acidic residues" evidence="4">
    <location>
        <begin position="41"/>
        <end position="50"/>
    </location>
</feature>
<keyword evidence="2 3" id="KW-0175">Coiled coil</keyword>
<feature type="region of interest" description="Disordered" evidence="4">
    <location>
        <begin position="26"/>
        <end position="50"/>
    </location>
</feature>
<evidence type="ECO:0000256" key="2">
    <source>
        <dbReference type="ARBA" id="ARBA00023054"/>
    </source>
</evidence>
<feature type="coiled-coil region" evidence="3">
    <location>
        <begin position="226"/>
        <end position="264"/>
    </location>
</feature>
<feature type="region of interest" description="Disordered" evidence="4">
    <location>
        <begin position="282"/>
        <end position="307"/>
    </location>
</feature>
<evidence type="ECO:0000313" key="6">
    <source>
        <dbReference type="Proteomes" id="UP001180020"/>
    </source>
</evidence>
<evidence type="ECO:0000256" key="1">
    <source>
        <dbReference type="ARBA" id="ARBA00005485"/>
    </source>
</evidence>
<dbReference type="GO" id="GO:0005829">
    <property type="term" value="C:cytosol"/>
    <property type="evidence" value="ECO:0007669"/>
    <property type="project" value="TreeGrafter"/>
</dbReference>
<dbReference type="Pfam" id="PF05701">
    <property type="entry name" value="WEMBL"/>
    <property type="match status" value="2"/>
</dbReference>
<dbReference type="AlphaFoldDB" id="A0AAV9FAH2"/>
<gene>
    <name evidence="5" type="ORF">QJS10_CPA03g00980</name>
</gene>
<name>A0AAV9FAH2_ACOCL</name>
<organism evidence="5 6">
    <name type="scientific">Acorus calamus</name>
    <name type="common">Sweet flag</name>
    <dbReference type="NCBI Taxonomy" id="4465"/>
    <lineage>
        <taxon>Eukaryota</taxon>
        <taxon>Viridiplantae</taxon>
        <taxon>Streptophyta</taxon>
        <taxon>Embryophyta</taxon>
        <taxon>Tracheophyta</taxon>
        <taxon>Spermatophyta</taxon>
        <taxon>Magnoliopsida</taxon>
        <taxon>Liliopsida</taxon>
        <taxon>Acoraceae</taxon>
        <taxon>Acorus</taxon>
    </lineage>
</organism>
<dbReference type="PANTHER" id="PTHR32054:SF4">
    <property type="entry name" value="OS07G0677900 PROTEIN"/>
    <property type="match status" value="1"/>
</dbReference>
<reference evidence="5" key="2">
    <citation type="submission" date="2023-06" db="EMBL/GenBank/DDBJ databases">
        <authorList>
            <person name="Ma L."/>
            <person name="Liu K.-W."/>
            <person name="Li Z."/>
            <person name="Hsiao Y.-Y."/>
            <person name="Qi Y."/>
            <person name="Fu T."/>
            <person name="Tang G."/>
            <person name="Zhang D."/>
            <person name="Sun W.-H."/>
            <person name="Liu D.-K."/>
            <person name="Li Y."/>
            <person name="Chen G.-Z."/>
            <person name="Liu X.-D."/>
            <person name="Liao X.-Y."/>
            <person name="Jiang Y.-T."/>
            <person name="Yu X."/>
            <person name="Hao Y."/>
            <person name="Huang J."/>
            <person name="Zhao X.-W."/>
            <person name="Ke S."/>
            <person name="Chen Y.-Y."/>
            <person name="Wu W.-L."/>
            <person name="Hsu J.-L."/>
            <person name="Lin Y.-F."/>
            <person name="Huang M.-D."/>
            <person name="Li C.-Y."/>
            <person name="Huang L."/>
            <person name="Wang Z.-W."/>
            <person name="Zhao X."/>
            <person name="Zhong W.-Y."/>
            <person name="Peng D.-H."/>
            <person name="Ahmad S."/>
            <person name="Lan S."/>
            <person name="Zhang J.-S."/>
            <person name="Tsai W.-C."/>
            <person name="Van De Peer Y."/>
            <person name="Liu Z.-J."/>
        </authorList>
    </citation>
    <scope>NUCLEOTIDE SEQUENCE</scope>
    <source>
        <strain evidence="5">CP</strain>
        <tissue evidence="5">Leaves</tissue>
    </source>
</reference>
<comment type="caution">
    <text evidence="5">The sequence shown here is derived from an EMBL/GenBank/DDBJ whole genome shotgun (WGS) entry which is preliminary data.</text>
</comment>
<comment type="similarity">
    <text evidence="1">Belongs to the WEB family.</text>
</comment>